<feature type="compositionally biased region" description="Low complexity" evidence="1">
    <location>
        <begin position="56"/>
        <end position="95"/>
    </location>
</feature>
<accession>A0ABY7GWF4</accession>
<dbReference type="PROSITE" id="PS51257">
    <property type="entry name" value="PROKAR_LIPOPROTEIN"/>
    <property type="match status" value="1"/>
</dbReference>
<dbReference type="InterPro" id="IPR011050">
    <property type="entry name" value="Pectin_lyase_fold/virulence"/>
</dbReference>
<reference evidence="3" key="1">
    <citation type="submission" date="2022-11" db="EMBL/GenBank/DDBJ databases">
        <title>Minimal conservation of predation-associated metabolite biosynthetic gene clusters underscores biosynthetic potential of Myxococcota including descriptions for ten novel species: Archangium lansinium sp. nov., Myxococcus landrumus sp. nov., Nannocystis bai.</title>
        <authorList>
            <person name="Ahearne A."/>
            <person name="Stevens C."/>
            <person name="Dowd S."/>
        </authorList>
    </citation>
    <scope>NUCLEOTIDE SEQUENCE</scope>
    <source>
        <strain evidence="3">Fl3</strain>
    </source>
</reference>
<evidence type="ECO:0000313" key="3">
    <source>
        <dbReference type="EMBL" id="WAS91316.1"/>
    </source>
</evidence>
<feature type="region of interest" description="Disordered" evidence="1">
    <location>
        <begin position="35"/>
        <end position="99"/>
    </location>
</feature>
<dbReference type="EMBL" id="CP114040">
    <property type="protein sequence ID" value="WAS91316.1"/>
    <property type="molecule type" value="Genomic_DNA"/>
</dbReference>
<keyword evidence="4" id="KW-1185">Reference proteome</keyword>
<evidence type="ECO:0000256" key="1">
    <source>
        <dbReference type="SAM" id="MobiDB-lite"/>
    </source>
</evidence>
<dbReference type="Proteomes" id="UP001164459">
    <property type="component" value="Chromosome"/>
</dbReference>
<feature type="compositionally biased region" description="Polar residues" evidence="1">
    <location>
        <begin position="35"/>
        <end position="55"/>
    </location>
</feature>
<organism evidence="3 4">
    <name type="scientific">Nannocystis punicea</name>
    <dbReference type="NCBI Taxonomy" id="2995304"/>
    <lineage>
        <taxon>Bacteria</taxon>
        <taxon>Pseudomonadati</taxon>
        <taxon>Myxococcota</taxon>
        <taxon>Polyangia</taxon>
        <taxon>Nannocystales</taxon>
        <taxon>Nannocystaceae</taxon>
        <taxon>Nannocystis</taxon>
    </lineage>
</organism>
<gene>
    <name evidence="3" type="ORF">O0S08_34445</name>
</gene>
<evidence type="ECO:0008006" key="5">
    <source>
        <dbReference type="Google" id="ProtNLM"/>
    </source>
</evidence>
<keyword evidence="2" id="KW-0732">Signal</keyword>
<protein>
    <recommendedName>
        <fullName evidence="5">Right handed beta helix domain-containing protein</fullName>
    </recommendedName>
</protein>
<evidence type="ECO:0000313" key="4">
    <source>
        <dbReference type="Proteomes" id="UP001164459"/>
    </source>
</evidence>
<dbReference type="SUPFAM" id="SSF51126">
    <property type="entry name" value="Pectin lyase-like"/>
    <property type="match status" value="1"/>
</dbReference>
<feature type="signal peptide" evidence="2">
    <location>
        <begin position="1"/>
        <end position="17"/>
    </location>
</feature>
<name>A0ABY7GWF4_9BACT</name>
<dbReference type="RefSeq" id="WP_269033680.1">
    <property type="nucleotide sequence ID" value="NZ_CP114040.1"/>
</dbReference>
<feature type="chain" id="PRO_5045897632" description="Right handed beta helix domain-containing protein" evidence="2">
    <location>
        <begin position="18"/>
        <end position="507"/>
    </location>
</feature>
<evidence type="ECO:0000256" key="2">
    <source>
        <dbReference type="SAM" id="SignalP"/>
    </source>
</evidence>
<sequence length="507" mass="53145">MILRRGARWAAAPWVMAASLALGCFYNPTLQDKPGSTSAIDTTDAPSSDTEPSALTSSTTTSATTGTTTSTTTSSSAGSESESATEASSSSSSAGGPECDPNNPKDLACGDLYCVAGQCVGCTSLPAETPCAAVDALAPVCDAASDKCVECTPDDAQLCSGDTPACDPLTNKCVPCTEHAQCPDSACDILEGACFPDEPEAVVYVQGSNVDCQAKTGLSEDSAFCKLTDVPSELPKVTIRLISGTQAPGGLSIDEGKAVAIVKHKSLTPEINGANIIGPTLTVSNSRLYLSSVKLRFASISLVKCTAGRFYAHDTFWEGNNINNALAIDASSCDVSIHRARIARCGAGLKLSGGNLWIENSFILDSGAQGAQQPAFHFLNGAKALITYSTIARNRLINGVSTFACNGDMHEVLVRNSAVVGVAEFVDSECGQGLTFQHSVMYEAVDEDDVNNVMTEWFNAPVEDVYTPKNGPLEDKAMWEEGDPRFDFFMQPIATDKPTFAGARQPL</sequence>
<proteinExistence type="predicted"/>